<dbReference type="OrthoDB" id="108353at2"/>
<organism evidence="2">
    <name type="scientific">Solibacter usitatus (strain Ellin6076)</name>
    <dbReference type="NCBI Taxonomy" id="234267"/>
    <lineage>
        <taxon>Bacteria</taxon>
        <taxon>Pseudomonadati</taxon>
        <taxon>Acidobacteriota</taxon>
        <taxon>Terriglobia</taxon>
        <taxon>Bryobacterales</taxon>
        <taxon>Solibacteraceae</taxon>
        <taxon>Candidatus Solibacter</taxon>
    </lineage>
</organism>
<dbReference type="InParanoid" id="Q01SY6"/>
<dbReference type="InterPro" id="IPR002035">
    <property type="entry name" value="VWF_A"/>
</dbReference>
<dbReference type="PROSITE" id="PS50234">
    <property type="entry name" value="VWFA"/>
    <property type="match status" value="1"/>
</dbReference>
<reference evidence="2" key="1">
    <citation type="submission" date="2006-10" db="EMBL/GenBank/DDBJ databases">
        <title>Complete sequence of Solibacter usitatus Ellin6076.</title>
        <authorList>
            <consortium name="US DOE Joint Genome Institute"/>
            <person name="Copeland A."/>
            <person name="Lucas S."/>
            <person name="Lapidus A."/>
            <person name="Barry K."/>
            <person name="Detter J.C."/>
            <person name="Glavina del Rio T."/>
            <person name="Hammon N."/>
            <person name="Israni S."/>
            <person name="Dalin E."/>
            <person name="Tice H."/>
            <person name="Pitluck S."/>
            <person name="Thompson L.S."/>
            <person name="Brettin T."/>
            <person name="Bruce D."/>
            <person name="Han C."/>
            <person name="Tapia R."/>
            <person name="Gilna P."/>
            <person name="Schmutz J."/>
            <person name="Larimer F."/>
            <person name="Land M."/>
            <person name="Hauser L."/>
            <person name="Kyrpides N."/>
            <person name="Mikhailova N."/>
            <person name="Janssen P.H."/>
            <person name="Kuske C.R."/>
            <person name="Richardson P."/>
        </authorList>
    </citation>
    <scope>NUCLEOTIDE SEQUENCE</scope>
    <source>
        <strain evidence="2">Ellin6076</strain>
    </source>
</reference>
<gene>
    <name evidence="2" type="ordered locus">Acid_6308</name>
</gene>
<dbReference type="eggNOG" id="COG2304">
    <property type="taxonomic scope" value="Bacteria"/>
</dbReference>
<dbReference type="Gene3D" id="3.40.50.410">
    <property type="entry name" value="von Willebrand factor, type A domain"/>
    <property type="match status" value="1"/>
</dbReference>
<sequence precursor="true">MRILTALIAGSLLLAQDQLPSIKVDVDVVSILTSVRDKRGALIPSLQKEDFTILEDGKPQPIKYFTKETDLPLTIGMLVDVSGSQRNLIDIERSAASQFFREVLRKKDLAFLIMFGEETELLQDYTGSPRLLTEGLNHLEVSSGVSGIHPGPVPTMGGPRGTVLYDAVYLAANEKLKGEVGRKVIVVITDGVDQGSRMSRNQAIEAAQKSDCVIYSIDYSDPRAYGPFNMVGGGGEGELRKMSDETGGRVYKVDRRHTLDQVFKELQEEMRSQYSIGYTPTNDVKDGTYRHLEVRLSNKDLKAQARKGYYAIKPEVR</sequence>
<evidence type="ECO:0000313" key="2">
    <source>
        <dbReference type="EMBL" id="ABJ87234.1"/>
    </source>
</evidence>
<dbReference type="STRING" id="234267.Acid_6308"/>
<dbReference type="AlphaFoldDB" id="Q01SY6"/>
<dbReference type="NCBIfam" id="TIGR03436">
    <property type="entry name" value="acidobact_VWFA"/>
    <property type="match status" value="1"/>
</dbReference>
<feature type="domain" description="VWFA" evidence="1">
    <location>
        <begin position="74"/>
        <end position="266"/>
    </location>
</feature>
<dbReference type="EMBL" id="CP000473">
    <property type="protein sequence ID" value="ABJ87234.1"/>
    <property type="molecule type" value="Genomic_DNA"/>
</dbReference>
<dbReference type="KEGG" id="sus:Acid_6308"/>
<dbReference type="InterPro" id="IPR017802">
    <property type="entry name" value="VWFA-rel_acidobac-type"/>
</dbReference>
<protein>
    <submittedName>
        <fullName evidence="2">von Willebrand factor, type A</fullName>
    </submittedName>
</protein>
<evidence type="ECO:0000259" key="1">
    <source>
        <dbReference type="PROSITE" id="PS50234"/>
    </source>
</evidence>
<name>Q01SY6_SOLUE</name>
<dbReference type="HOGENOM" id="CLU_049429_0_0_0"/>
<dbReference type="InterPro" id="IPR036465">
    <property type="entry name" value="vWFA_dom_sf"/>
</dbReference>
<proteinExistence type="predicted"/>
<dbReference type="Pfam" id="PF00092">
    <property type="entry name" value="VWA"/>
    <property type="match status" value="1"/>
</dbReference>
<accession>Q01SY6</accession>
<dbReference type="SUPFAM" id="SSF53300">
    <property type="entry name" value="vWA-like"/>
    <property type="match status" value="1"/>
</dbReference>